<dbReference type="SUPFAM" id="SSF109604">
    <property type="entry name" value="HD-domain/PDEase-like"/>
    <property type="match status" value="1"/>
</dbReference>
<sequence length="598" mass="68051">MFWAEIRPGVDFVKESEAFLGKSDRVMMALAMAAEVHKEDRRKTTGEPYLNHCVAVASILEAWGADEDEIVAGLLHDTVEDHADDLNLDTITLYFGERVAHLVSGVTKFGSDFETLKKVTSESLIEPGVALIKLADRLHNMLTMEKMPPSSQRKNAKETLDVYAPLAESFGMWQVKNYLADIAFSYTDPRRFSEVKELIDNDPRLKADFMERETLELEQVLKGAGLNVVVEHQVGGYYELAEKQRMTVLREDGRPRSFEEITDVVSFRVLVDKEEDLADCYLAMGLLRLYYGEALEKNRHDDYLAEPAMNGYSAIHDTYKFTEGCIEIAFTTKERENFNNWGVLRLSRQTHSEDPEKFSRKVVFTPKRELVFLEPTARGIDLAYKINPLLGLKAVALRVDGEIKDLSDVVGNASLVEVITDIHQTSPRTEWLSYCNVETRRMIELQKTKSERDGVVERGKEMLAEMVLKERGVLELEDLPEGVLNKLLIDLGCWNGIESLYYKMAFGLDVEIVKKKLTDLGVVMGLYSTVRVKGENEIGVSENLARIIARNGGDVRRRVETVDEQERYEMRVLMIVGYEGKKKIEQEVGESFIEWEIA</sequence>
<reference evidence="3 4" key="1">
    <citation type="journal article" date="2015" name="Nature">
        <title>rRNA introns, odd ribosomes, and small enigmatic genomes across a large radiation of phyla.</title>
        <authorList>
            <person name="Brown C.T."/>
            <person name="Hug L.A."/>
            <person name="Thomas B.C."/>
            <person name="Sharon I."/>
            <person name="Castelle C.J."/>
            <person name="Singh A."/>
            <person name="Wilkins M.J."/>
            <person name="Williams K.H."/>
            <person name="Banfield J.F."/>
        </authorList>
    </citation>
    <scope>NUCLEOTIDE SEQUENCE [LARGE SCALE GENOMIC DNA]</scope>
</reference>
<dbReference type="Pfam" id="PF13328">
    <property type="entry name" value="HD_4"/>
    <property type="match status" value="1"/>
</dbReference>
<dbReference type="InterPro" id="IPR006674">
    <property type="entry name" value="HD_domain"/>
</dbReference>
<dbReference type="SUPFAM" id="SSF81271">
    <property type="entry name" value="TGS-like"/>
    <property type="match status" value="1"/>
</dbReference>
<accession>A0A0G1GW37</accession>
<name>A0A0G1GW37_9BACT</name>
<evidence type="ECO:0000256" key="1">
    <source>
        <dbReference type="ARBA" id="ARBA00007476"/>
    </source>
</evidence>
<dbReference type="InterPro" id="IPR012675">
    <property type="entry name" value="Beta-grasp_dom_sf"/>
</dbReference>
<dbReference type="GO" id="GO:0015969">
    <property type="term" value="P:guanosine tetraphosphate metabolic process"/>
    <property type="evidence" value="ECO:0007669"/>
    <property type="project" value="InterPro"/>
</dbReference>
<dbReference type="PANTHER" id="PTHR21262:SF31">
    <property type="entry name" value="GTP PYROPHOSPHOKINASE"/>
    <property type="match status" value="1"/>
</dbReference>
<dbReference type="EMBL" id="LCHQ01000011">
    <property type="protein sequence ID" value="KKT38855.1"/>
    <property type="molecule type" value="Genomic_DNA"/>
</dbReference>
<dbReference type="GO" id="GO:0005886">
    <property type="term" value="C:plasma membrane"/>
    <property type="evidence" value="ECO:0007669"/>
    <property type="project" value="TreeGrafter"/>
</dbReference>
<evidence type="ECO:0000259" key="2">
    <source>
        <dbReference type="PROSITE" id="PS51831"/>
    </source>
</evidence>
<dbReference type="Gene3D" id="3.30.460.10">
    <property type="entry name" value="Beta Polymerase, domain 2"/>
    <property type="match status" value="1"/>
</dbReference>
<dbReference type="SUPFAM" id="SSF81301">
    <property type="entry name" value="Nucleotidyltransferase"/>
    <property type="match status" value="1"/>
</dbReference>
<dbReference type="InterPro" id="IPR007685">
    <property type="entry name" value="RelA_SpoT"/>
</dbReference>
<protein>
    <recommendedName>
        <fullName evidence="2">HD domain-containing protein</fullName>
    </recommendedName>
</protein>
<dbReference type="InterPro" id="IPR012676">
    <property type="entry name" value="TGS-like"/>
</dbReference>
<dbReference type="AlphaFoldDB" id="A0A0G1GW37"/>
<organism evidence="3 4">
    <name type="scientific">Candidatus Collierbacteria bacterium GW2011_GWF1_44_12</name>
    <dbReference type="NCBI Taxonomy" id="1618402"/>
    <lineage>
        <taxon>Bacteria</taxon>
        <taxon>Candidatus Collieribacteriota</taxon>
    </lineage>
</organism>
<dbReference type="SMART" id="SM00471">
    <property type="entry name" value="HDc"/>
    <property type="match status" value="1"/>
</dbReference>
<dbReference type="CDD" id="cd05399">
    <property type="entry name" value="NT_Rel-Spo_like"/>
    <property type="match status" value="1"/>
</dbReference>
<gene>
    <name evidence="3" type="ORF">UW26_C0011G0006</name>
</gene>
<dbReference type="SMART" id="SM00954">
    <property type="entry name" value="RelA_SpoT"/>
    <property type="match status" value="1"/>
</dbReference>
<dbReference type="InterPro" id="IPR043519">
    <property type="entry name" value="NT_sf"/>
</dbReference>
<comment type="similarity">
    <text evidence="1">Belongs to the RelA/SpoT family.</text>
</comment>
<feature type="domain" description="HD" evidence="2">
    <location>
        <begin position="49"/>
        <end position="141"/>
    </location>
</feature>
<dbReference type="Gene3D" id="1.10.3210.10">
    <property type="entry name" value="Hypothetical protein af1432"/>
    <property type="match status" value="1"/>
</dbReference>
<dbReference type="Proteomes" id="UP000034097">
    <property type="component" value="Unassembled WGS sequence"/>
</dbReference>
<dbReference type="PATRIC" id="fig|1618402.3.peg.366"/>
<evidence type="ECO:0000313" key="4">
    <source>
        <dbReference type="Proteomes" id="UP000034097"/>
    </source>
</evidence>
<evidence type="ECO:0000313" key="3">
    <source>
        <dbReference type="EMBL" id="KKT38855.1"/>
    </source>
</evidence>
<dbReference type="Gene3D" id="3.10.20.30">
    <property type="match status" value="1"/>
</dbReference>
<comment type="caution">
    <text evidence="3">The sequence shown here is derived from an EMBL/GenBank/DDBJ whole genome shotgun (WGS) entry which is preliminary data.</text>
</comment>
<dbReference type="PANTHER" id="PTHR21262">
    <property type="entry name" value="GUANOSINE-3',5'-BIS DIPHOSPHATE 3'-PYROPHOSPHOHYDROLASE"/>
    <property type="match status" value="1"/>
</dbReference>
<proteinExistence type="inferred from homology"/>
<dbReference type="PROSITE" id="PS51831">
    <property type="entry name" value="HD"/>
    <property type="match status" value="1"/>
</dbReference>
<dbReference type="InterPro" id="IPR003607">
    <property type="entry name" value="HD/PDEase_dom"/>
</dbReference>
<dbReference type="Pfam" id="PF04607">
    <property type="entry name" value="RelA_SpoT"/>
    <property type="match status" value="1"/>
</dbReference>